<dbReference type="MEROPS" id="M03.007"/>
<keyword evidence="1 6" id="KW-0645">Protease</keyword>
<dbReference type="EC" id="3.4.24.-" evidence="6"/>
<dbReference type="InterPro" id="IPR042088">
    <property type="entry name" value="OligoPept_F_C"/>
</dbReference>
<dbReference type="InterPro" id="IPR013647">
    <property type="entry name" value="OligopepF_N_dom"/>
</dbReference>
<keyword evidence="5 6" id="KW-0482">Metalloprotease</keyword>
<dbReference type="CDD" id="cd09608">
    <property type="entry name" value="M3B_PepF"/>
    <property type="match status" value="1"/>
</dbReference>
<dbReference type="Pfam" id="PF08439">
    <property type="entry name" value="Peptidase_M3_N"/>
    <property type="match status" value="1"/>
</dbReference>
<keyword evidence="4 6" id="KW-0862">Zinc</keyword>
<keyword evidence="10" id="KW-1185">Reference proteome</keyword>
<dbReference type="SUPFAM" id="SSF55486">
    <property type="entry name" value="Metalloproteases ('zincins'), catalytic domain"/>
    <property type="match status" value="1"/>
</dbReference>
<dbReference type="InterPro" id="IPR001567">
    <property type="entry name" value="Pept_M3A_M3B_dom"/>
</dbReference>
<sequence>MANTTSLPKRDEIPKELTWDLEDIYATNDDWEKDFSQVKEMLPKLKEFKGKLGESADSLYDLLKYQDEVSILLGKLYTYAHMRYDQDTTNSFYQGLNDRASQLLSQVSNAASFVTPELLSIPEEKINQFLDEKDELKLYKHALEKINRQRPHVLSEKEESILAQVSEVTDSSSNTFGMLNNADMKFPSVKDEEGNEIEITHGRYIRFLESDDQRVRSDAFKAVYDTYGKFKNTFASTISGNVKRNIFNANVRNYESARQAALSKNDIPEVVYDQLVSTVNDHLHLLHRYVKLRKKVLGVDELHMYDLYTPLVKEVDMKIPYEEAKDLVTKGVAPLGEEYVSIVEEGFNNRWVDVEENVGKRSGAYSSGAYGTMPYILMNWQDNVNNLFTLAHEFGHSVHSYYTRKHQPYPYANYSIFVAEVASTCNEALLNDYLLKVTDDKQKRLYLLNHFLEGFRGTVFRQTMFAEFEKLMHEKAANGEPLTPDLLSSMYYDLNKKYFGDDIVIDDEIALEWARIPHFYYNFYVYQYATGYSAATALAKQILDEGEPAVQRYIDHFLKAGNSDYPIEVLKKAGVDMTSSEPIKQALAVFEETLTELEELLSEA</sequence>
<evidence type="ECO:0000313" key="9">
    <source>
        <dbReference type="EMBL" id="ADU31151.1"/>
    </source>
</evidence>
<dbReference type="Gene3D" id="1.10.1370.20">
    <property type="entry name" value="Oligoendopeptidase f, C-terminal domain"/>
    <property type="match status" value="1"/>
</dbReference>
<evidence type="ECO:0000256" key="1">
    <source>
        <dbReference type="ARBA" id="ARBA00022670"/>
    </source>
</evidence>
<comment type="similarity">
    <text evidence="6">Belongs to the peptidase M3B family.</text>
</comment>
<evidence type="ECO:0000259" key="8">
    <source>
        <dbReference type="Pfam" id="PF08439"/>
    </source>
</evidence>
<dbReference type="AlphaFoldDB" id="E6TX62"/>
<comment type="cofactor">
    <cofactor evidence="6">
        <name>Zn(2+)</name>
        <dbReference type="ChEBI" id="CHEBI:29105"/>
    </cofactor>
    <text evidence="6">Binds 1 zinc ion.</text>
</comment>
<dbReference type="GO" id="GO:0006508">
    <property type="term" value="P:proteolysis"/>
    <property type="evidence" value="ECO:0007669"/>
    <property type="project" value="UniProtKB-KW"/>
</dbReference>
<organism evidence="9 10">
    <name type="scientific">Evansella cellulosilytica (strain ATCC 21833 / DSM 2522 / FERM P-1141 / JCM 9156 / N-4)</name>
    <name type="common">Bacillus cellulosilyticus</name>
    <dbReference type="NCBI Taxonomy" id="649639"/>
    <lineage>
        <taxon>Bacteria</taxon>
        <taxon>Bacillati</taxon>
        <taxon>Bacillota</taxon>
        <taxon>Bacilli</taxon>
        <taxon>Bacillales</taxon>
        <taxon>Bacillaceae</taxon>
        <taxon>Evansella</taxon>
    </lineage>
</organism>
<dbReference type="Pfam" id="PF01432">
    <property type="entry name" value="Peptidase_M3"/>
    <property type="match status" value="1"/>
</dbReference>
<dbReference type="GO" id="GO:0046872">
    <property type="term" value="F:metal ion binding"/>
    <property type="evidence" value="ECO:0007669"/>
    <property type="project" value="UniProtKB-UniRule"/>
</dbReference>
<dbReference type="GO" id="GO:0004222">
    <property type="term" value="F:metalloendopeptidase activity"/>
    <property type="evidence" value="ECO:0007669"/>
    <property type="project" value="UniProtKB-UniRule"/>
</dbReference>
<keyword evidence="3 6" id="KW-0378">Hydrolase</keyword>
<gene>
    <name evidence="9" type="ordered locus">Bcell_2900</name>
</gene>
<dbReference type="eggNOG" id="COG1164">
    <property type="taxonomic scope" value="Bacteria"/>
</dbReference>
<reference evidence="9 10" key="1">
    <citation type="submission" date="2010-12" db="EMBL/GenBank/DDBJ databases">
        <title>Complete sequence of Bacillus cellulosilyticus DSM 2522.</title>
        <authorList>
            <consortium name="US DOE Joint Genome Institute"/>
            <person name="Lucas S."/>
            <person name="Copeland A."/>
            <person name="Lapidus A."/>
            <person name="Cheng J.-F."/>
            <person name="Bruce D."/>
            <person name="Goodwin L."/>
            <person name="Pitluck S."/>
            <person name="Chertkov O."/>
            <person name="Detter J.C."/>
            <person name="Han C."/>
            <person name="Tapia R."/>
            <person name="Land M."/>
            <person name="Hauser L."/>
            <person name="Jeffries C."/>
            <person name="Kyrpides N."/>
            <person name="Ivanova N."/>
            <person name="Mikhailova N."/>
            <person name="Brumm P."/>
            <person name="Mead D."/>
            <person name="Woyke T."/>
        </authorList>
    </citation>
    <scope>NUCLEOTIDE SEQUENCE [LARGE SCALE GENOMIC DNA]</scope>
    <source>
        <strain evidence="10">ATCC 21833 / DSM 2522 / FERM P-1141 / JCM 9156 / N-4</strain>
    </source>
</reference>
<dbReference type="PANTHER" id="PTHR11804:SF84">
    <property type="entry name" value="SACCHAROLYSIN"/>
    <property type="match status" value="1"/>
</dbReference>
<dbReference type="Gene3D" id="1.20.140.70">
    <property type="entry name" value="Oligopeptidase f, N-terminal domain"/>
    <property type="match status" value="1"/>
</dbReference>
<name>E6TX62_EVAC2</name>
<dbReference type="KEGG" id="bco:Bcell_2900"/>
<dbReference type="HOGENOM" id="CLU_021290_2_0_9"/>
<evidence type="ECO:0000256" key="3">
    <source>
        <dbReference type="ARBA" id="ARBA00022801"/>
    </source>
</evidence>
<protein>
    <recommendedName>
        <fullName evidence="6">Oligopeptidase F</fullName>
        <ecNumber evidence="6">3.4.24.-</ecNumber>
    </recommendedName>
</protein>
<feature type="domain" description="Peptidase M3A/M3B catalytic" evidence="7">
    <location>
        <begin position="207"/>
        <end position="588"/>
    </location>
</feature>
<dbReference type="Gene3D" id="1.10.287.830">
    <property type="entry name" value="putative peptidase helix hairpin domain like"/>
    <property type="match status" value="1"/>
</dbReference>
<evidence type="ECO:0000256" key="5">
    <source>
        <dbReference type="ARBA" id="ARBA00023049"/>
    </source>
</evidence>
<dbReference type="Proteomes" id="UP000001401">
    <property type="component" value="Chromosome"/>
</dbReference>
<dbReference type="NCBIfam" id="TIGR00181">
    <property type="entry name" value="pepF"/>
    <property type="match status" value="1"/>
</dbReference>
<evidence type="ECO:0000259" key="7">
    <source>
        <dbReference type="Pfam" id="PF01432"/>
    </source>
</evidence>
<dbReference type="InterPro" id="IPR004438">
    <property type="entry name" value="Peptidase_M3B"/>
</dbReference>
<dbReference type="InterPro" id="IPR045090">
    <property type="entry name" value="Pept_M3A_M3B"/>
</dbReference>
<evidence type="ECO:0000313" key="10">
    <source>
        <dbReference type="Proteomes" id="UP000001401"/>
    </source>
</evidence>
<dbReference type="GO" id="GO:0006518">
    <property type="term" value="P:peptide metabolic process"/>
    <property type="evidence" value="ECO:0007669"/>
    <property type="project" value="TreeGrafter"/>
</dbReference>
<comment type="function">
    <text evidence="6">Has oligopeptidase activity and degrades a variety of small bioactive peptides.</text>
</comment>
<dbReference type="PANTHER" id="PTHR11804">
    <property type="entry name" value="PROTEASE M3 THIMET OLIGOPEPTIDASE-RELATED"/>
    <property type="match status" value="1"/>
</dbReference>
<proteinExistence type="inferred from homology"/>
<accession>E6TX62</accession>
<dbReference type="EMBL" id="CP002394">
    <property type="protein sequence ID" value="ADU31151.1"/>
    <property type="molecule type" value="Genomic_DNA"/>
</dbReference>
<keyword evidence="2 6" id="KW-0479">Metal-binding</keyword>
<dbReference type="OrthoDB" id="9766487at2"/>
<evidence type="ECO:0000256" key="4">
    <source>
        <dbReference type="ARBA" id="ARBA00022833"/>
    </source>
</evidence>
<evidence type="ECO:0000256" key="2">
    <source>
        <dbReference type="ARBA" id="ARBA00022723"/>
    </source>
</evidence>
<evidence type="ECO:0000256" key="6">
    <source>
        <dbReference type="RuleBase" id="RU368091"/>
    </source>
</evidence>
<feature type="domain" description="Oligopeptidase F N-terminal" evidence="8">
    <location>
        <begin position="117"/>
        <end position="186"/>
    </location>
</feature>
<dbReference type="RefSeq" id="WP_013489482.1">
    <property type="nucleotide sequence ID" value="NC_014829.1"/>
</dbReference>